<feature type="non-terminal residue" evidence="2">
    <location>
        <position position="1"/>
    </location>
</feature>
<name>A0A2K3KK23_TRIPR</name>
<reference evidence="2 3" key="1">
    <citation type="journal article" date="2014" name="Am. J. Bot.">
        <title>Genome assembly and annotation for red clover (Trifolium pratense; Fabaceae).</title>
        <authorList>
            <person name="Istvanek J."/>
            <person name="Jaros M."/>
            <person name="Krenek A."/>
            <person name="Repkova J."/>
        </authorList>
    </citation>
    <scope>NUCLEOTIDE SEQUENCE [LARGE SCALE GENOMIC DNA]</scope>
    <source>
        <strain evidence="3">cv. Tatra</strain>
        <tissue evidence="2">Young leaves</tissue>
    </source>
</reference>
<dbReference type="EMBL" id="ASHM01196313">
    <property type="protein sequence ID" value="PNX66626.1"/>
    <property type="molecule type" value="Genomic_DNA"/>
</dbReference>
<feature type="signal peptide" evidence="1">
    <location>
        <begin position="1"/>
        <end position="21"/>
    </location>
</feature>
<comment type="caution">
    <text evidence="2">The sequence shown here is derived from an EMBL/GenBank/DDBJ whole genome shotgun (WGS) entry which is preliminary data.</text>
</comment>
<dbReference type="Proteomes" id="UP000236291">
    <property type="component" value="Unassembled WGS sequence"/>
</dbReference>
<gene>
    <name evidence="2" type="ORF">L195_g063141</name>
</gene>
<sequence length="57" mass="6465">SERVRHLFATCSLIGFWLCVCSPPARYSERVRYLFATCSPPVRYLFATANSTVTATF</sequence>
<organism evidence="2 3">
    <name type="scientific">Trifolium pratense</name>
    <name type="common">Red clover</name>
    <dbReference type="NCBI Taxonomy" id="57577"/>
    <lineage>
        <taxon>Eukaryota</taxon>
        <taxon>Viridiplantae</taxon>
        <taxon>Streptophyta</taxon>
        <taxon>Embryophyta</taxon>
        <taxon>Tracheophyta</taxon>
        <taxon>Spermatophyta</taxon>
        <taxon>Magnoliopsida</taxon>
        <taxon>eudicotyledons</taxon>
        <taxon>Gunneridae</taxon>
        <taxon>Pentapetalae</taxon>
        <taxon>rosids</taxon>
        <taxon>fabids</taxon>
        <taxon>Fabales</taxon>
        <taxon>Fabaceae</taxon>
        <taxon>Papilionoideae</taxon>
        <taxon>50 kb inversion clade</taxon>
        <taxon>NPAAA clade</taxon>
        <taxon>Hologalegina</taxon>
        <taxon>IRL clade</taxon>
        <taxon>Trifolieae</taxon>
        <taxon>Trifolium</taxon>
    </lineage>
</organism>
<reference evidence="2 3" key="2">
    <citation type="journal article" date="2017" name="Front. Plant Sci.">
        <title>Gene Classification and Mining of Molecular Markers Useful in Red Clover (Trifolium pratense) Breeding.</title>
        <authorList>
            <person name="Istvanek J."/>
            <person name="Dluhosova J."/>
            <person name="Dluhos P."/>
            <person name="Patkova L."/>
            <person name="Nedelnik J."/>
            <person name="Repkova J."/>
        </authorList>
    </citation>
    <scope>NUCLEOTIDE SEQUENCE [LARGE SCALE GENOMIC DNA]</scope>
    <source>
        <strain evidence="3">cv. Tatra</strain>
        <tissue evidence="2">Young leaves</tissue>
    </source>
</reference>
<evidence type="ECO:0000313" key="2">
    <source>
        <dbReference type="EMBL" id="PNX66626.1"/>
    </source>
</evidence>
<accession>A0A2K3KK23</accession>
<proteinExistence type="predicted"/>
<evidence type="ECO:0000256" key="1">
    <source>
        <dbReference type="SAM" id="SignalP"/>
    </source>
</evidence>
<feature type="chain" id="PRO_5014451859" evidence="1">
    <location>
        <begin position="22"/>
        <end position="57"/>
    </location>
</feature>
<evidence type="ECO:0000313" key="3">
    <source>
        <dbReference type="Proteomes" id="UP000236291"/>
    </source>
</evidence>
<dbReference type="AlphaFoldDB" id="A0A2K3KK23"/>
<keyword evidence="1" id="KW-0732">Signal</keyword>
<protein>
    <submittedName>
        <fullName evidence="2">Uncharacterized protein</fullName>
    </submittedName>
</protein>